<organism evidence="1 2">
    <name type="scientific">Syntrophomonas zehnderi OL-4</name>
    <dbReference type="NCBI Taxonomy" id="690567"/>
    <lineage>
        <taxon>Bacteria</taxon>
        <taxon>Bacillati</taxon>
        <taxon>Bacillota</taxon>
        <taxon>Clostridia</taxon>
        <taxon>Eubacteriales</taxon>
        <taxon>Syntrophomonadaceae</taxon>
        <taxon>Syntrophomonas</taxon>
    </lineage>
</organism>
<gene>
    <name evidence="1" type="ORF">2793</name>
</gene>
<accession>A0A0E4C9T0</accession>
<evidence type="ECO:0000313" key="1">
    <source>
        <dbReference type="EMBL" id="CFY11583.1"/>
    </source>
</evidence>
<proteinExistence type="predicted"/>
<dbReference type="EMBL" id="CGIH01000053">
    <property type="protein sequence ID" value="CFY11583.1"/>
    <property type="molecule type" value="Genomic_DNA"/>
</dbReference>
<protein>
    <submittedName>
        <fullName evidence="1">Uncharacterized</fullName>
    </submittedName>
</protein>
<dbReference type="AlphaFoldDB" id="A0A0E4C9T0"/>
<name>A0A0E4C9T0_9FIRM</name>
<dbReference type="RefSeq" id="WP_046500136.1">
    <property type="nucleotide sequence ID" value="NZ_CGIH01000053.1"/>
</dbReference>
<evidence type="ECO:0000313" key="2">
    <source>
        <dbReference type="Proteomes" id="UP000045545"/>
    </source>
</evidence>
<sequence>MIRMDGSFSLPAEAKAFAGKQIIVFIANFYCQSDNGFCVGTFFDDYIVAKFKLSMKEKPDPAFQEKDE</sequence>
<reference evidence="1 2" key="1">
    <citation type="submission" date="2015-03" db="EMBL/GenBank/DDBJ databases">
        <authorList>
            <person name="Murphy D."/>
        </authorList>
    </citation>
    <scope>NUCLEOTIDE SEQUENCE [LARGE SCALE GENOMIC DNA]</scope>
    <source>
        <strain evidence="1 2">OL-4</strain>
    </source>
</reference>
<dbReference type="Proteomes" id="UP000045545">
    <property type="component" value="Unassembled WGS sequence"/>
</dbReference>
<keyword evidence="2" id="KW-1185">Reference proteome</keyword>